<keyword evidence="1" id="KW-1133">Transmembrane helix</keyword>
<proteinExistence type="predicted"/>
<reference evidence="2 3" key="1">
    <citation type="journal article" date="2022" name="Nat. Plants">
        <title>Genomes of leafy and leafless Platanthera orchids illuminate the evolution of mycoheterotrophy.</title>
        <authorList>
            <person name="Li M.H."/>
            <person name="Liu K.W."/>
            <person name="Li Z."/>
            <person name="Lu H.C."/>
            <person name="Ye Q.L."/>
            <person name="Zhang D."/>
            <person name="Wang J.Y."/>
            <person name="Li Y.F."/>
            <person name="Zhong Z.M."/>
            <person name="Liu X."/>
            <person name="Yu X."/>
            <person name="Liu D.K."/>
            <person name="Tu X.D."/>
            <person name="Liu B."/>
            <person name="Hao Y."/>
            <person name="Liao X.Y."/>
            <person name="Jiang Y.T."/>
            <person name="Sun W.H."/>
            <person name="Chen J."/>
            <person name="Chen Y.Q."/>
            <person name="Ai Y."/>
            <person name="Zhai J.W."/>
            <person name="Wu S.S."/>
            <person name="Zhou Z."/>
            <person name="Hsiao Y.Y."/>
            <person name="Wu W.L."/>
            <person name="Chen Y.Y."/>
            <person name="Lin Y.F."/>
            <person name="Hsu J.L."/>
            <person name="Li C.Y."/>
            <person name="Wang Z.W."/>
            <person name="Zhao X."/>
            <person name="Zhong W.Y."/>
            <person name="Ma X.K."/>
            <person name="Ma L."/>
            <person name="Huang J."/>
            <person name="Chen G.Z."/>
            <person name="Huang M.Z."/>
            <person name="Huang L."/>
            <person name="Peng D.H."/>
            <person name="Luo Y.B."/>
            <person name="Zou S.Q."/>
            <person name="Chen S.P."/>
            <person name="Lan S."/>
            <person name="Tsai W.C."/>
            <person name="Van de Peer Y."/>
            <person name="Liu Z.J."/>
        </authorList>
    </citation>
    <scope>NUCLEOTIDE SEQUENCE [LARGE SCALE GENOMIC DNA]</scope>
    <source>
        <strain evidence="2">Lor288</strain>
    </source>
</reference>
<dbReference type="Proteomes" id="UP001412067">
    <property type="component" value="Unassembled WGS sequence"/>
</dbReference>
<feature type="transmembrane region" description="Helical" evidence="1">
    <location>
        <begin position="21"/>
        <end position="41"/>
    </location>
</feature>
<evidence type="ECO:0000256" key="1">
    <source>
        <dbReference type="SAM" id="Phobius"/>
    </source>
</evidence>
<sequence length="58" mass="6467">MAGRAKLREVFAGLIRKAFRAGRFLTLPVLANAGEMVYFFFDHFIWLFASSISPSPSG</sequence>
<keyword evidence="1" id="KW-0472">Membrane</keyword>
<accession>A0ABR2LXA7</accession>
<organism evidence="2 3">
    <name type="scientific">Platanthera guangdongensis</name>
    <dbReference type="NCBI Taxonomy" id="2320717"/>
    <lineage>
        <taxon>Eukaryota</taxon>
        <taxon>Viridiplantae</taxon>
        <taxon>Streptophyta</taxon>
        <taxon>Embryophyta</taxon>
        <taxon>Tracheophyta</taxon>
        <taxon>Spermatophyta</taxon>
        <taxon>Magnoliopsida</taxon>
        <taxon>Liliopsida</taxon>
        <taxon>Asparagales</taxon>
        <taxon>Orchidaceae</taxon>
        <taxon>Orchidoideae</taxon>
        <taxon>Orchideae</taxon>
        <taxon>Orchidinae</taxon>
        <taxon>Platanthera</taxon>
    </lineage>
</organism>
<protein>
    <submittedName>
        <fullName evidence="2">Peroxisomal membrane protein 11-4</fullName>
    </submittedName>
</protein>
<keyword evidence="1" id="KW-0812">Transmembrane</keyword>
<evidence type="ECO:0000313" key="2">
    <source>
        <dbReference type="EMBL" id="KAK8953375.1"/>
    </source>
</evidence>
<keyword evidence="3" id="KW-1185">Reference proteome</keyword>
<name>A0ABR2LXA7_9ASPA</name>
<gene>
    <name evidence="2" type="primary">PEX11-4</name>
    <name evidence="2" type="ORF">KSP40_PGU004091</name>
</gene>
<evidence type="ECO:0000313" key="3">
    <source>
        <dbReference type="Proteomes" id="UP001412067"/>
    </source>
</evidence>
<comment type="caution">
    <text evidence="2">The sequence shown here is derived from an EMBL/GenBank/DDBJ whole genome shotgun (WGS) entry which is preliminary data.</text>
</comment>
<dbReference type="EMBL" id="JBBWWR010000014">
    <property type="protein sequence ID" value="KAK8953375.1"/>
    <property type="molecule type" value="Genomic_DNA"/>
</dbReference>